<name>A0AA96V6K9_9EURY</name>
<dbReference type="AlphaFoldDB" id="A0AA96V6K9"/>
<gene>
    <name evidence="1" type="ORF">MsAc7_16450</name>
</gene>
<proteinExistence type="predicted"/>
<dbReference type="EMBL" id="CP131060">
    <property type="protein sequence ID" value="WNY26073.1"/>
    <property type="molecule type" value="Genomic_DNA"/>
</dbReference>
<evidence type="ECO:0000313" key="1">
    <source>
        <dbReference type="EMBL" id="WNY26073.1"/>
    </source>
</evidence>
<keyword evidence="2" id="KW-1185">Reference proteome</keyword>
<dbReference type="Proteomes" id="UP001303587">
    <property type="component" value="Chromosome"/>
</dbReference>
<reference evidence="1 2" key="1">
    <citation type="submission" date="2023-07" db="EMBL/GenBank/DDBJ databases">
        <title>Closed genoem sequence of Methanosarcinaceae archaeon Ac7.</title>
        <authorList>
            <person name="Poehlein A."/>
            <person name="Protasov E."/>
            <person name="Platt K."/>
            <person name="Reeh H."/>
            <person name="Daniel R."/>
            <person name="Brune A."/>
        </authorList>
    </citation>
    <scope>NUCLEOTIDE SEQUENCE [LARGE SCALE GENOMIC DNA]</scope>
    <source>
        <strain evidence="1 2">Ac7</strain>
    </source>
</reference>
<evidence type="ECO:0000313" key="2">
    <source>
        <dbReference type="Proteomes" id="UP001303587"/>
    </source>
</evidence>
<organism evidence="1 2">
    <name type="scientific">Methanolapillus millepedarum</name>
    <dbReference type="NCBI Taxonomy" id="3028296"/>
    <lineage>
        <taxon>Archaea</taxon>
        <taxon>Methanobacteriati</taxon>
        <taxon>Methanobacteriota</taxon>
        <taxon>Stenosarchaea group</taxon>
        <taxon>Methanomicrobia</taxon>
        <taxon>Methanosarcinales</taxon>
        <taxon>Methanosarcinaceae</taxon>
        <taxon>Methanolapillus</taxon>
    </lineage>
</organism>
<sequence>MSKDYIFVEIFYSNCQEPKKRLLGNRIWSTKCKGQNRLKSMKYKRSSKNKKKGDNMFDESFFDVDGDEELEKFDRLKTDTSVKNLPHYTFDVNQYVRVMK</sequence>
<accession>A0AA96V6K9</accession>
<protein>
    <submittedName>
        <fullName evidence="1">Uncharacterized protein</fullName>
    </submittedName>
</protein>